<comment type="caution">
    <text evidence="1">The sequence shown here is derived from an EMBL/GenBank/DDBJ whole genome shotgun (WGS) entry which is preliminary data.</text>
</comment>
<sequence length="285" mass="32471">MCQQGLHKFFTSCRVLLSKRVVEEKAQAIRAAPASSFKSMLKEKWGCNCQFPLVQDNGSFPSEYSSAMPKERTDNGPVQVVVHHPVTLEKDNDPRLLTSPLKFPGKLAIDIPNNRLLISDSNHNRIVAQEREVYMMDPSRRPRPPLIILKQGLILSSNIVATCFLAYNAKKNILYVADTENHALREIDFVNEKVQTLVVVLFAPEWRVRLFSEYLGMDTMFAIVCKTYEANDPQRRLDILKPRLPNGESPLGFLGFAVNMIDVESKNWPISLASFRRITIQLVWL</sequence>
<reference evidence="2" key="1">
    <citation type="journal article" date="2023" name="G3 (Bethesda)">
        <title>Genome assembly and association tests identify interacting loci associated with vigor, precocity, and sex in interspecific pistachio rootstocks.</title>
        <authorList>
            <person name="Palmer W."/>
            <person name="Jacygrad E."/>
            <person name="Sagayaradj S."/>
            <person name="Cavanaugh K."/>
            <person name="Han R."/>
            <person name="Bertier L."/>
            <person name="Beede B."/>
            <person name="Kafkas S."/>
            <person name="Golino D."/>
            <person name="Preece J."/>
            <person name="Michelmore R."/>
        </authorList>
    </citation>
    <scope>NUCLEOTIDE SEQUENCE [LARGE SCALE GENOMIC DNA]</scope>
</reference>
<evidence type="ECO:0000313" key="1">
    <source>
        <dbReference type="EMBL" id="KAJ0024450.1"/>
    </source>
</evidence>
<name>A0ACC0XVE4_9ROSI</name>
<accession>A0ACC0XVE4</accession>
<proteinExistence type="predicted"/>
<protein>
    <submittedName>
        <fullName evidence="1">Uncharacterized protein</fullName>
    </submittedName>
</protein>
<organism evidence="1 2">
    <name type="scientific">Pistacia integerrima</name>
    <dbReference type="NCBI Taxonomy" id="434235"/>
    <lineage>
        <taxon>Eukaryota</taxon>
        <taxon>Viridiplantae</taxon>
        <taxon>Streptophyta</taxon>
        <taxon>Embryophyta</taxon>
        <taxon>Tracheophyta</taxon>
        <taxon>Spermatophyta</taxon>
        <taxon>Magnoliopsida</taxon>
        <taxon>eudicotyledons</taxon>
        <taxon>Gunneridae</taxon>
        <taxon>Pentapetalae</taxon>
        <taxon>rosids</taxon>
        <taxon>malvids</taxon>
        <taxon>Sapindales</taxon>
        <taxon>Anacardiaceae</taxon>
        <taxon>Pistacia</taxon>
    </lineage>
</organism>
<dbReference type="Proteomes" id="UP001163603">
    <property type="component" value="Chromosome 10"/>
</dbReference>
<gene>
    <name evidence="1" type="ORF">Pint_07035</name>
</gene>
<dbReference type="EMBL" id="CM047745">
    <property type="protein sequence ID" value="KAJ0024450.1"/>
    <property type="molecule type" value="Genomic_DNA"/>
</dbReference>
<evidence type="ECO:0000313" key="2">
    <source>
        <dbReference type="Proteomes" id="UP001163603"/>
    </source>
</evidence>
<keyword evidence="2" id="KW-1185">Reference proteome</keyword>